<feature type="domain" description="FHA" evidence="3">
    <location>
        <begin position="383"/>
        <end position="439"/>
    </location>
</feature>
<gene>
    <name evidence="4" type="ORF">EV386_3459</name>
</gene>
<reference evidence="4 5" key="1">
    <citation type="submission" date="2019-02" db="EMBL/GenBank/DDBJ databases">
        <title>Sequencing the genomes of 1000 actinobacteria strains.</title>
        <authorList>
            <person name="Klenk H.-P."/>
        </authorList>
    </citation>
    <scope>NUCLEOTIDE SEQUENCE [LARGE SCALE GENOMIC DNA]</scope>
    <source>
        <strain evidence="4 5">DSM 16932</strain>
    </source>
</reference>
<evidence type="ECO:0000256" key="2">
    <source>
        <dbReference type="SAM" id="MobiDB-lite"/>
    </source>
</evidence>
<dbReference type="CDD" id="cd00060">
    <property type="entry name" value="FHA"/>
    <property type="match status" value="1"/>
</dbReference>
<comment type="caution">
    <text evidence="4">The sequence shown here is derived from an EMBL/GenBank/DDBJ whole genome shotgun (WGS) entry which is preliminary data.</text>
</comment>
<keyword evidence="5" id="KW-1185">Reference proteome</keyword>
<dbReference type="Pfam" id="PF00498">
    <property type="entry name" value="FHA"/>
    <property type="match status" value="1"/>
</dbReference>
<evidence type="ECO:0000313" key="5">
    <source>
        <dbReference type="Proteomes" id="UP000293852"/>
    </source>
</evidence>
<dbReference type="InterPro" id="IPR000253">
    <property type="entry name" value="FHA_dom"/>
</dbReference>
<keyword evidence="1" id="KW-0597">Phosphoprotein</keyword>
<dbReference type="Gene3D" id="2.60.200.20">
    <property type="match status" value="1"/>
</dbReference>
<dbReference type="EMBL" id="SGWX01000001">
    <property type="protein sequence ID" value="RZS63101.1"/>
    <property type="molecule type" value="Genomic_DNA"/>
</dbReference>
<dbReference type="SUPFAM" id="SSF49879">
    <property type="entry name" value="SMAD/FHA domain"/>
    <property type="match status" value="1"/>
</dbReference>
<organism evidence="4 5">
    <name type="scientific">Xylanimonas ulmi</name>
    <dbReference type="NCBI Taxonomy" id="228973"/>
    <lineage>
        <taxon>Bacteria</taxon>
        <taxon>Bacillati</taxon>
        <taxon>Actinomycetota</taxon>
        <taxon>Actinomycetes</taxon>
        <taxon>Micrococcales</taxon>
        <taxon>Promicromonosporaceae</taxon>
        <taxon>Xylanimonas</taxon>
    </lineage>
</organism>
<dbReference type="PROSITE" id="PS50006">
    <property type="entry name" value="FHA_DOMAIN"/>
    <property type="match status" value="1"/>
</dbReference>
<sequence>MARQARETAVRYAPGAGCAVVRGEVVVVLPSAPEPASMGRLWDALDPAADPGVLEALGVLTADADALTRVPPFAIAVWRGGQAHVLARGACAVAAETADGTVVTVDGAGVATWAERIVPDVVGLAVRAGGGEGLRAPADAWPLGSGVVAAGAVWLGPGRLAEPAASEPVPAVPEPVPAVPAPVRDGAPPVRVTPPVVTHVPSHVAEPQVDAGASPSPPEETYGHLWGETVLHSVEAAAVRADDDLAEAGLLGSADDVEPARLPEHTLPPEHTRPPEQTQAPDWTQAPGDLDHDGHTVLSSALAGLRAALPPQVPDVAAGAAPRPSAPQILARSCALGHANPPSRDICRVCGQALTADAALAERPLLGRMRVSTGEAVDLDRAVVVGRRPRAPRASDGADARLVTVPSPSQDISRSHVEVRLDGWHVLVCDMATTNGTTLLREGRPPHRLHPNEGVLVVDGDVVDLGDGVTLTFEEIW</sequence>
<dbReference type="RefSeq" id="WP_130416509.1">
    <property type="nucleotide sequence ID" value="NZ_SGWX01000001.1"/>
</dbReference>
<evidence type="ECO:0000313" key="4">
    <source>
        <dbReference type="EMBL" id="RZS63101.1"/>
    </source>
</evidence>
<dbReference type="InterPro" id="IPR008984">
    <property type="entry name" value="SMAD_FHA_dom_sf"/>
</dbReference>
<accession>A0A4Q7M6H6</accession>
<feature type="region of interest" description="Disordered" evidence="2">
    <location>
        <begin position="253"/>
        <end position="295"/>
    </location>
</feature>
<name>A0A4Q7M6H6_9MICO</name>
<proteinExistence type="predicted"/>
<evidence type="ECO:0000259" key="3">
    <source>
        <dbReference type="PROSITE" id="PS50006"/>
    </source>
</evidence>
<protein>
    <submittedName>
        <fullName evidence="4">FHA domain-containing protein</fullName>
    </submittedName>
</protein>
<feature type="compositionally biased region" description="Basic and acidic residues" evidence="2">
    <location>
        <begin position="258"/>
        <end position="274"/>
    </location>
</feature>
<dbReference type="Proteomes" id="UP000293852">
    <property type="component" value="Unassembled WGS sequence"/>
</dbReference>
<dbReference type="OrthoDB" id="5485098at2"/>
<dbReference type="AlphaFoldDB" id="A0A4Q7M6H6"/>
<evidence type="ECO:0000256" key="1">
    <source>
        <dbReference type="ARBA" id="ARBA00022553"/>
    </source>
</evidence>